<dbReference type="SUPFAM" id="SSF53850">
    <property type="entry name" value="Periplasmic binding protein-like II"/>
    <property type="match status" value="1"/>
</dbReference>
<name>A0A2T1HT65_9HYPH</name>
<proteinExistence type="predicted"/>
<sequence>MTKRDNEAGLVSRRGLIKTGAAAAALTVASPAIIRGSLASSGAMNFLGWAGYDEFPRVFAQFEKKTGIKINFTGYGSQDEMVAQAKTGAATNGSFDICEPTSDRLLSWTDNDFVQPWDEKRMNIDGVDPAFLQGGAADALKVNGKRYGASSVWGSESLTFHAKEAPMVYGKASLMDLWDDKYAGKLTLRGHSGLVAIGRGLDAQGKLPHKFEDSFKDEAKMTANYDEILKFALAKRKNVAQFWSNENEAQGAFRTNGCTVGMCWDTSAAALMKEGFPIGYIAPVEGTVCWLQNFVLLKGAKNLEQVYAWISWINSPEGGAAWAAAYGANSTSKGAVDLADANAKKFFQTAYPGDALKKLWWWPAQPSWFITKRTEYAKKFMSA</sequence>
<comment type="subcellular location">
    <subcellularLocation>
        <location evidence="1">Periplasm</location>
    </subcellularLocation>
</comment>
<dbReference type="InterPro" id="IPR001188">
    <property type="entry name" value="Sperm_putr-bd"/>
</dbReference>
<dbReference type="GO" id="GO:0042597">
    <property type="term" value="C:periplasmic space"/>
    <property type="evidence" value="ECO:0007669"/>
    <property type="project" value="UniProtKB-SubCell"/>
</dbReference>
<evidence type="ECO:0000313" key="5">
    <source>
        <dbReference type="EMBL" id="PSC04840.1"/>
    </source>
</evidence>
<dbReference type="Pfam" id="PF13416">
    <property type="entry name" value="SBP_bac_8"/>
    <property type="match status" value="1"/>
</dbReference>
<gene>
    <name evidence="5" type="ORF">SLNSH_12205</name>
</gene>
<organism evidence="5 6">
    <name type="scientific">Alsobacter soli</name>
    <dbReference type="NCBI Taxonomy" id="2109933"/>
    <lineage>
        <taxon>Bacteria</taxon>
        <taxon>Pseudomonadati</taxon>
        <taxon>Pseudomonadota</taxon>
        <taxon>Alphaproteobacteria</taxon>
        <taxon>Hyphomicrobiales</taxon>
        <taxon>Alsobacteraceae</taxon>
        <taxon>Alsobacter</taxon>
    </lineage>
</organism>
<evidence type="ECO:0000313" key="6">
    <source>
        <dbReference type="Proteomes" id="UP000239772"/>
    </source>
</evidence>
<protein>
    <submittedName>
        <fullName evidence="5">Spermidine/putrescine ABC transporter substrate-binding protein</fullName>
    </submittedName>
</protein>
<dbReference type="EMBL" id="PVZS01000011">
    <property type="protein sequence ID" value="PSC04840.1"/>
    <property type="molecule type" value="Genomic_DNA"/>
</dbReference>
<keyword evidence="3" id="KW-0732">Signal</keyword>
<dbReference type="PANTHER" id="PTHR30222">
    <property type="entry name" value="SPERMIDINE/PUTRESCINE-BINDING PERIPLASMIC PROTEIN"/>
    <property type="match status" value="1"/>
</dbReference>
<dbReference type="PANTHER" id="PTHR30222:SF17">
    <property type="entry name" value="SPERMIDINE_PUTRESCINE-BINDING PERIPLASMIC PROTEIN"/>
    <property type="match status" value="1"/>
</dbReference>
<dbReference type="GO" id="GO:0019808">
    <property type="term" value="F:polyamine binding"/>
    <property type="evidence" value="ECO:0007669"/>
    <property type="project" value="InterPro"/>
</dbReference>
<accession>A0A2T1HT65</accession>
<dbReference type="GO" id="GO:0015846">
    <property type="term" value="P:polyamine transport"/>
    <property type="evidence" value="ECO:0007669"/>
    <property type="project" value="InterPro"/>
</dbReference>
<dbReference type="InterPro" id="IPR006059">
    <property type="entry name" value="SBP"/>
</dbReference>
<dbReference type="Gene3D" id="3.40.190.10">
    <property type="entry name" value="Periplasmic binding protein-like II"/>
    <property type="match status" value="2"/>
</dbReference>
<dbReference type="AlphaFoldDB" id="A0A2T1HT65"/>
<evidence type="ECO:0000256" key="3">
    <source>
        <dbReference type="ARBA" id="ARBA00022729"/>
    </source>
</evidence>
<dbReference type="PRINTS" id="PR00909">
    <property type="entry name" value="SPERMDNBNDNG"/>
</dbReference>
<dbReference type="Proteomes" id="UP000239772">
    <property type="component" value="Unassembled WGS sequence"/>
</dbReference>
<dbReference type="PROSITE" id="PS51318">
    <property type="entry name" value="TAT"/>
    <property type="match status" value="1"/>
</dbReference>
<dbReference type="InterPro" id="IPR006311">
    <property type="entry name" value="TAT_signal"/>
</dbReference>
<dbReference type="RefSeq" id="WP_106337266.1">
    <property type="nucleotide sequence ID" value="NZ_PVZS01000011.1"/>
</dbReference>
<evidence type="ECO:0000256" key="4">
    <source>
        <dbReference type="ARBA" id="ARBA00022764"/>
    </source>
</evidence>
<comment type="caution">
    <text evidence="5">The sequence shown here is derived from an EMBL/GenBank/DDBJ whole genome shotgun (WGS) entry which is preliminary data.</text>
</comment>
<evidence type="ECO:0000256" key="1">
    <source>
        <dbReference type="ARBA" id="ARBA00004418"/>
    </source>
</evidence>
<reference evidence="6" key="1">
    <citation type="submission" date="2018-03" db="EMBL/GenBank/DDBJ databases">
        <authorList>
            <person name="Sun L."/>
            <person name="Liu H."/>
            <person name="Chen W."/>
            <person name="Huang K."/>
            <person name="Liu W."/>
            <person name="Gao X."/>
        </authorList>
    </citation>
    <scope>NUCLEOTIDE SEQUENCE [LARGE SCALE GENOMIC DNA]</scope>
    <source>
        <strain evidence="6">SH9</strain>
    </source>
</reference>
<keyword evidence="4" id="KW-0574">Periplasm</keyword>
<dbReference type="OrthoDB" id="6776301at2"/>
<keyword evidence="6" id="KW-1185">Reference proteome</keyword>
<keyword evidence="2" id="KW-0813">Transport</keyword>
<evidence type="ECO:0000256" key="2">
    <source>
        <dbReference type="ARBA" id="ARBA00022448"/>
    </source>
</evidence>